<evidence type="ECO:0000256" key="8">
    <source>
        <dbReference type="ARBA" id="ARBA00023141"/>
    </source>
</evidence>
<protein>
    <recommendedName>
        <fullName evidence="4">indole-3-glycerol-phosphate synthase</fullName>
        <ecNumber evidence="4">4.1.1.48</ecNumber>
    </recommendedName>
</protein>
<dbReference type="OMA" id="METIVEC"/>
<dbReference type="Gene3D" id="3.20.20.70">
    <property type="entry name" value="Aldolase class I"/>
    <property type="match status" value="1"/>
</dbReference>
<dbReference type="eggNOG" id="ENOG502SUV5">
    <property type="taxonomic scope" value="Eukaryota"/>
</dbReference>
<dbReference type="KEGG" id="cme:CYME_CML126C"/>
<dbReference type="UniPathway" id="UPA00035">
    <property type="reaction ID" value="UER00043"/>
</dbReference>
<dbReference type="Gramene" id="CML126CT">
    <property type="protein sequence ID" value="CML126CT"/>
    <property type="gene ID" value="CML126C"/>
</dbReference>
<dbReference type="OrthoDB" id="10515556at2759"/>
<dbReference type="InterPro" id="IPR045186">
    <property type="entry name" value="Indole-3-glycerol_P_synth"/>
</dbReference>
<sequence>MNTLQHRASPAFAVTSAGLVGARPARKAHRHCVTLCPTDPKGVGACFRIRFHKRTCSLRAGQERGTLMMTEPLAAQQEELVDWLPAGALEKDVMRKFEYVRDELSNREPLSFRLSYMSEAPSRDIRAKLRRRRGRLSVVVDLKRRSATSEPAREFHALNMYAAAEILSDLRAEIPLGSKFGLDGIMVSVDSELYDQDCASLSDFARHWRYFHREDPSTAPPIIYKDIIVHELQLAEAAEAGAKAACLVAGACLPDLEKLLNAAYILGMEVLVEVHTEEELQYAFEAGAGIYVFTDVDRARRRVVKGRAVDLMDKYRVDLRNAGAVCLGSGRIETLEQVEQLRDVGADGIVIGGKLMASIARGDVEALASVLHSLLVADL</sequence>
<keyword evidence="9" id="KW-0456">Lyase</keyword>
<name>M1V5I6_CYAM1</name>
<dbReference type="AlphaFoldDB" id="M1V5I6"/>
<dbReference type="GO" id="GO:0004425">
    <property type="term" value="F:indole-3-glycerol-phosphate synthase activity"/>
    <property type="evidence" value="ECO:0007669"/>
    <property type="project" value="UniProtKB-EC"/>
</dbReference>
<dbReference type="STRING" id="280699.M1V5I6"/>
<dbReference type="GO" id="GO:0000162">
    <property type="term" value="P:L-tryptophan biosynthetic process"/>
    <property type="evidence" value="ECO:0007669"/>
    <property type="project" value="UniProtKB-UniPathway"/>
</dbReference>
<reference evidence="11 12" key="2">
    <citation type="journal article" date="2007" name="BMC Biol.">
        <title>A 100%-complete sequence reveals unusually simple genomic features in the hot-spring red alga Cyanidioschyzon merolae.</title>
        <authorList>
            <person name="Nozaki H."/>
            <person name="Takano H."/>
            <person name="Misumi O."/>
            <person name="Terasawa K."/>
            <person name="Matsuzaki M."/>
            <person name="Maruyama S."/>
            <person name="Nishida K."/>
            <person name="Yagisawa F."/>
            <person name="Yoshida Y."/>
            <person name="Fujiwara T."/>
            <person name="Takio S."/>
            <person name="Tamura K."/>
            <person name="Chung S.J."/>
            <person name="Nakamura S."/>
            <person name="Kuroiwa H."/>
            <person name="Tanaka K."/>
            <person name="Sato N."/>
            <person name="Kuroiwa T."/>
        </authorList>
    </citation>
    <scope>NUCLEOTIDE SEQUENCE [LARGE SCALE GENOMIC DNA]</scope>
    <source>
        <strain evidence="11 12">10D</strain>
    </source>
</reference>
<dbReference type="PANTHER" id="PTHR22854:SF2">
    <property type="entry name" value="INDOLE-3-GLYCEROL-PHOSPHATE SYNTHASE"/>
    <property type="match status" value="1"/>
</dbReference>
<proteinExistence type="predicted"/>
<organism evidence="11 12">
    <name type="scientific">Cyanidioschyzon merolae (strain NIES-3377 / 10D)</name>
    <name type="common">Unicellular red alga</name>
    <dbReference type="NCBI Taxonomy" id="280699"/>
    <lineage>
        <taxon>Eukaryota</taxon>
        <taxon>Rhodophyta</taxon>
        <taxon>Bangiophyceae</taxon>
        <taxon>Cyanidiales</taxon>
        <taxon>Cyanidiaceae</taxon>
        <taxon>Cyanidioschyzon</taxon>
    </lineage>
</organism>
<dbReference type="GO" id="GO:0004640">
    <property type="term" value="F:phosphoribosylanthranilate isomerase activity"/>
    <property type="evidence" value="ECO:0007669"/>
    <property type="project" value="TreeGrafter"/>
</dbReference>
<keyword evidence="12" id="KW-1185">Reference proteome</keyword>
<evidence type="ECO:0000256" key="5">
    <source>
        <dbReference type="ARBA" id="ARBA00022605"/>
    </source>
</evidence>
<keyword evidence="5" id="KW-0028">Amino-acid biosynthesis</keyword>
<dbReference type="PANTHER" id="PTHR22854">
    <property type="entry name" value="TRYPTOPHAN BIOSYNTHESIS PROTEIN"/>
    <property type="match status" value="1"/>
</dbReference>
<comment type="subcellular location">
    <subcellularLocation>
        <location evidence="2">Plastid</location>
        <location evidence="2">Chloroplast</location>
    </subcellularLocation>
</comment>
<dbReference type="RefSeq" id="XP_005536771.1">
    <property type="nucleotide sequence ID" value="XM_005536714.1"/>
</dbReference>
<evidence type="ECO:0000256" key="9">
    <source>
        <dbReference type="ARBA" id="ARBA00023239"/>
    </source>
</evidence>
<dbReference type="GeneID" id="16994559"/>
<evidence type="ECO:0000313" key="12">
    <source>
        <dbReference type="Proteomes" id="UP000007014"/>
    </source>
</evidence>
<evidence type="ECO:0000313" key="11">
    <source>
        <dbReference type="EMBL" id="BAM80735.1"/>
    </source>
</evidence>
<keyword evidence="7" id="KW-0822">Tryptophan biosynthesis</keyword>
<gene>
    <name evidence="11" type="ORF">CYME_CML126C</name>
</gene>
<comment type="pathway">
    <text evidence="3">Amino-acid biosynthesis; L-tryptophan biosynthesis; L-tryptophan from chorismate: step 4/5.</text>
</comment>
<dbReference type="Pfam" id="PF00218">
    <property type="entry name" value="IGPS"/>
    <property type="match status" value="1"/>
</dbReference>
<evidence type="ECO:0000256" key="6">
    <source>
        <dbReference type="ARBA" id="ARBA00022793"/>
    </source>
</evidence>
<dbReference type="SUPFAM" id="SSF51366">
    <property type="entry name" value="Ribulose-phoshate binding barrel"/>
    <property type="match status" value="1"/>
</dbReference>
<evidence type="ECO:0000256" key="4">
    <source>
        <dbReference type="ARBA" id="ARBA00012362"/>
    </source>
</evidence>
<dbReference type="InterPro" id="IPR013798">
    <property type="entry name" value="Indole-3-glycerol_P_synth_dom"/>
</dbReference>
<dbReference type="EC" id="4.1.1.48" evidence="4"/>
<dbReference type="GO" id="GO:0009507">
    <property type="term" value="C:chloroplast"/>
    <property type="evidence" value="ECO:0007669"/>
    <property type="project" value="UniProtKB-SubCell"/>
</dbReference>
<dbReference type="InterPro" id="IPR013785">
    <property type="entry name" value="Aldolase_TIM"/>
</dbReference>
<evidence type="ECO:0000259" key="10">
    <source>
        <dbReference type="Pfam" id="PF00218"/>
    </source>
</evidence>
<accession>M1V5I6</accession>
<dbReference type="EMBL" id="AP006494">
    <property type="protein sequence ID" value="BAM80735.1"/>
    <property type="molecule type" value="Genomic_DNA"/>
</dbReference>
<keyword evidence="6" id="KW-0210">Decarboxylase</keyword>
<evidence type="ECO:0000256" key="1">
    <source>
        <dbReference type="ARBA" id="ARBA00001633"/>
    </source>
</evidence>
<feature type="domain" description="Indole-3-glycerol phosphate synthase" evidence="10">
    <location>
        <begin position="219"/>
        <end position="358"/>
    </location>
</feature>
<dbReference type="Proteomes" id="UP000007014">
    <property type="component" value="Chromosome 12"/>
</dbReference>
<reference evidence="11 12" key="1">
    <citation type="journal article" date="2004" name="Nature">
        <title>Genome sequence of the ultrasmall unicellular red alga Cyanidioschyzon merolae 10D.</title>
        <authorList>
            <person name="Matsuzaki M."/>
            <person name="Misumi O."/>
            <person name="Shin-i T."/>
            <person name="Maruyama S."/>
            <person name="Takahara M."/>
            <person name="Miyagishima S."/>
            <person name="Mori T."/>
            <person name="Nishida K."/>
            <person name="Yagisawa F."/>
            <person name="Nishida K."/>
            <person name="Yoshida Y."/>
            <person name="Nishimura Y."/>
            <person name="Nakao S."/>
            <person name="Kobayashi T."/>
            <person name="Momoyama Y."/>
            <person name="Higashiyama T."/>
            <person name="Minoda A."/>
            <person name="Sano M."/>
            <person name="Nomoto H."/>
            <person name="Oishi K."/>
            <person name="Hayashi H."/>
            <person name="Ohta F."/>
            <person name="Nishizaka S."/>
            <person name="Haga S."/>
            <person name="Miura S."/>
            <person name="Morishita T."/>
            <person name="Kabeya Y."/>
            <person name="Terasawa K."/>
            <person name="Suzuki Y."/>
            <person name="Ishii Y."/>
            <person name="Asakawa S."/>
            <person name="Takano H."/>
            <person name="Ohta N."/>
            <person name="Kuroiwa H."/>
            <person name="Tanaka K."/>
            <person name="Shimizu N."/>
            <person name="Sugano S."/>
            <person name="Sato N."/>
            <person name="Nozaki H."/>
            <person name="Ogasawara N."/>
            <person name="Kohara Y."/>
            <person name="Kuroiwa T."/>
        </authorList>
    </citation>
    <scope>NUCLEOTIDE SEQUENCE [LARGE SCALE GENOMIC DNA]</scope>
    <source>
        <strain evidence="11 12">10D</strain>
    </source>
</reference>
<dbReference type="InterPro" id="IPR011060">
    <property type="entry name" value="RibuloseP-bd_barrel"/>
</dbReference>
<evidence type="ECO:0000256" key="2">
    <source>
        <dbReference type="ARBA" id="ARBA00004229"/>
    </source>
</evidence>
<keyword evidence="8" id="KW-0057">Aromatic amino acid biosynthesis</keyword>
<evidence type="ECO:0000256" key="3">
    <source>
        <dbReference type="ARBA" id="ARBA00004696"/>
    </source>
</evidence>
<dbReference type="HOGENOM" id="CLU_730286_0_0_1"/>
<comment type="catalytic activity">
    <reaction evidence="1">
        <text>1-(2-carboxyphenylamino)-1-deoxy-D-ribulose 5-phosphate + H(+) = (1S,2R)-1-C-(indol-3-yl)glycerol 3-phosphate + CO2 + H2O</text>
        <dbReference type="Rhea" id="RHEA:23476"/>
        <dbReference type="ChEBI" id="CHEBI:15377"/>
        <dbReference type="ChEBI" id="CHEBI:15378"/>
        <dbReference type="ChEBI" id="CHEBI:16526"/>
        <dbReference type="ChEBI" id="CHEBI:58613"/>
        <dbReference type="ChEBI" id="CHEBI:58866"/>
        <dbReference type="EC" id="4.1.1.48"/>
    </reaction>
</comment>
<evidence type="ECO:0000256" key="7">
    <source>
        <dbReference type="ARBA" id="ARBA00022822"/>
    </source>
</evidence>